<reference evidence="2" key="1">
    <citation type="submission" date="2020-06" db="EMBL/GenBank/DDBJ databases">
        <title>A chromosome-scale genome assembly of Talaromyces rugulosus W13939.</title>
        <authorList>
            <person name="Wang B."/>
            <person name="Guo L."/>
            <person name="Ye K."/>
            <person name="Wang L."/>
        </authorList>
    </citation>
    <scope>NUCLEOTIDE SEQUENCE [LARGE SCALE GENOMIC DNA]</scope>
    <source>
        <strain evidence="2">W13939</strain>
    </source>
</reference>
<dbReference type="RefSeq" id="XP_035342018.1">
    <property type="nucleotide sequence ID" value="XM_035486125.1"/>
</dbReference>
<dbReference type="AlphaFoldDB" id="A0A7H8QPE7"/>
<sequence>MLSARERRLQDELLRTFACRSDFVLPASILNTIKNFSPELTLGFYVLCGNMIFSRITLASFTLWSFLTAIASGHPMPSVSEANLAHYHACKAALADDSAPAKPSADRTKDCEAILKYKQGAALMDFKV</sequence>
<dbReference type="GeneID" id="55990445"/>
<dbReference type="KEGG" id="trg:TRUGW13939_02938"/>
<proteinExistence type="predicted"/>
<dbReference type="Proteomes" id="UP000509510">
    <property type="component" value="Chromosome II"/>
</dbReference>
<protein>
    <submittedName>
        <fullName evidence="1">Uncharacterized protein</fullName>
    </submittedName>
</protein>
<dbReference type="EMBL" id="CP055899">
    <property type="protein sequence ID" value="QKX55840.1"/>
    <property type="molecule type" value="Genomic_DNA"/>
</dbReference>
<evidence type="ECO:0000313" key="1">
    <source>
        <dbReference type="EMBL" id="QKX55840.1"/>
    </source>
</evidence>
<name>A0A7H8QPE7_TALRU</name>
<organism evidence="1 2">
    <name type="scientific">Talaromyces rugulosus</name>
    <name type="common">Penicillium rugulosum</name>
    <dbReference type="NCBI Taxonomy" id="121627"/>
    <lineage>
        <taxon>Eukaryota</taxon>
        <taxon>Fungi</taxon>
        <taxon>Dikarya</taxon>
        <taxon>Ascomycota</taxon>
        <taxon>Pezizomycotina</taxon>
        <taxon>Eurotiomycetes</taxon>
        <taxon>Eurotiomycetidae</taxon>
        <taxon>Eurotiales</taxon>
        <taxon>Trichocomaceae</taxon>
        <taxon>Talaromyces</taxon>
        <taxon>Talaromyces sect. Islandici</taxon>
    </lineage>
</organism>
<accession>A0A7H8QPE7</accession>
<gene>
    <name evidence="1" type="ORF">TRUGW13939_02938</name>
</gene>
<keyword evidence="2" id="KW-1185">Reference proteome</keyword>
<evidence type="ECO:0000313" key="2">
    <source>
        <dbReference type="Proteomes" id="UP000509510"/>
    </source>
</evidence>